<gene>
    <name evidence="1" type="ORF">H6A04_06575</name>
</gene>
<dbReference type="InterPro" id="IPR006944">
    <property type="entry name" value="Phage/GTA_portal"/>
</dbReference>
<dbReference type="RefSeq" id="WP_204716197.1">
    <property type="nucleotide sequence ID" value="NZ_JACJLT010000049.1"/>
</dbReference>
<reference evidence="1 2" key="1">
    <citation type="journal article" date="2021" name="Sci. Rep.">
        <title>The distribution of antibiotic resistance genes in chicken gut microbiota commensals.</title>
        <authorList>
            <person name="Juricova H."/>
            <person name="Matiasovicova J."/>
            <person name="Kubasova T."/>
            <person name="Cejkova D."/>
            <person name="Rychlik I."/>
        </authorList>
    </citation>
    <scope>NUCLEOTIDE SEQUENCE [LARGE SCALE GENOMIC DNA]</scope>
    <source>
        <strain evidence="1 2">An425</strain>
    </source>
</reference>
<dbReference type="NCBIfam" id="TIGR01537">
    <property type="entry name" value="portal_HK97"/>
    <property type="match status" value="1"/>
</dbReference>
<comment type="caution">
    <text evidence="1">The sequence shown here is derived from an EMBL/GenBank/DDBJ whole genome shotgun (WGS) entry which is preliminary data.</text>
</comment>
<dbReference type="Proteomes" id="UP000728968">
    <property type="component" value="Unassembled WGS sequence"/>
</dbReference>
<dbReference type="Gene3D" id="1.20.1270.210">
    <property type="match status" value="1"/>
</dbReference>
<dbReference type="InterPro" id="IPR006427">
    <property type="entry name" value="Portal_HK97"/>
</dbReference>
<name>A0ABS2G1L1_FUSMR</name>
<organism evidence="1 2">
    <name type="scientific">Fusobacterium mortiferum</name>
    <dbReference type="NCBI Taxonomy" id="850"/>
    <lineage>
        <taxon>Bacteria</taxon>
        <taxon>Fusobacteriati</taxon>
        <taxon>Fusobacteriota</taxon>
        <taxon>Fusobacteriia</taxon>
        <taxon>Fusobacteriales</taxon>
        <taxon>Fusobacteriaceae</taxon>
        <taxon>Fusobacterium</taxon>
    </lineage>
</organism>
<proteinExistence type="predicted"/>
<evidence type="ECO:0000313" key="2">
    <source>
        <dbReference type="Proteomes" id="UP000728968"/>
    </source>
</evidence>
<evidence type="ECO:0000313" key="1">
    <source>
        <dbReference type="EMBL" id="MBM6875316.1"/>
    </source>
</evidence>
<keyword evidence="2" id="KW-1185">Reference proteome</keyword>
<protein>
    <submittedName>
        <fullName evidence="1">Phage portal protein</fullName>
    </submittedName>
</protein>
<dbReference type="Pfam" id="PF04860">
    <property type="entry name" value="Phage_portal"/>
    <property type="match status" value="1"/>
</dbReference>
<sequence length="430" mass="49474">MKLTDRIKKAFNRTKETNTPKGTRKEIGLEDLQNYTYTIGGIDLKDVANSPDYSETIYFICLKHLSETMSKMSWEKRKVTKEQGREKIFDNKLDLLLNVKPNPYLTASQFWATIELNKLHYGNAYVWIETDTKGYIKYLWQLPSKNMEVWIDDKGIFESDEGIWYVWTDARTGKRYRFCKDEILHFKTPFSFDGLVGMPVREVLKTQINTNKHAEAFLNKFYKSGMYGSKLLVHYTGQLDNASEMALVSEIEKFAEKTGNGKIMPLPLGFQAVVLDMKLADAQFFENNKLTALQIAGAFGIKPNVINDYSKSSYSNSESQQLDFYVNTLQPLFKSYEQEMTSKLLRSDEMQKGMRLNINEKILFKMDSKTQSEVITTYLNNFAMTVNEAREELDLPYISEEKGGNKLIGNGNAITLDKAGVQYEEGEKGR</sequence>
<accession>A0ABS2G1L1</accession>
<dbReference type="EMBL" id="JACJLT010000049">
    <property type="protein sequence ID" value="MBM6875316.1"/>
    <property type="molecule type" value="Genomic_DNA"/>
</dbReference>